<dbReference type="InterPro" id="IPR001867">
    <property type="entry name" value="OmpR/PhoB-type_DNA-bd"/>
</dbReference>
<dbReference type="InterPro" id="IPR036388">
    <property type="entry name" value="WH-like_DNA-bd_sf"/>
</dbReference>
<dbReference type="InterPro" id="IPR016032">
    <property type="entry name" value="Sig_transdc_resp-reg_C-effctor"/>
</dbReference>
<gene>
    <name evidence="4" type="ORF">ACFSQT_34230</name>
</gene>
<dbReference type="SUPFAM" id="SSF48452">
    <property type="entry name" value="TPR-like"/>
    <property type="match status" value="1"/>
</dbReference>
<dbReference type="InterPro" id="IPR011990">
    <property type="entry name" value="TPR-like_helical_dom_sf"/>
</dbReference>
<sequence>MNRLSSSARSNSTRLLDCCGGTDKLLPRGIALLDTLLAAGGQTVSKDELLAKAWPGVIVEEANLSVQMATLRKALGPAPNGEEWVVTVPRLGYRLPRAIARSSPLRPSIAVLPFQSHPGDGEDEYFADGMVEDIITALSRFRTFAVVARNAAFAYKGRSPDSREVARALGVRYVLEGSVRRRDSRLRVSVQLVDAAEATQLWADQFDGEVAHLFDFQDRITEAVVGLVEPEVRKAEIHRARRKPPDSLDAYDLYLRALPLFRGASPEVNAEAIRLLESAVELDSTFAIALAYAGWAYERKETFGRGLSSEERRRALELAERAVDAGGDDPLVAAISALVFMSVGRDGQRSLVMLRQALAGNPNNSTVLSLCAFCNVMLGDLAFGRECYLHALQIAPGALDNYEILLGIGLSHLVSGEFEQALEWAQRSLAATGNGSAPTGR</sequence>
<feature type="DNA-binding region" description="OmpR/PhoB-type" evidence="2">
    <location>
        <begin position="1"/>
        <end position="97"/>
    </location>
</feature>
<organism evidence="4 5">
    <name type="scientific">Mesorhizobium calcicola</name>
    <dbReference type="NCBI Taxonomy" id="1300310"/>
    <lineage>
        <taxon>Bacteria</taxon>
        <taxon>Pseudomonadati</taxon>
        <taxon>Pseudomonadota</taxon>
        <taxon>Alphaproteobacteria</taxon>
        <taxon>Hyphomicrobiales</taxon>
        <taxon>Phyllobacteriaceae</taxon>
        <taxon>Mesorhizobium</taxon>
    </lineage>
</organism>
<keyword evidence="5" id="KW-1185">Reference proteome</keyword>
<dbReference type="Gene3D" id="1.25.40.10">
    <property type="entry name" value="Tetratricopeptide repeat domain"/>
    <property type="match status" value="1"/>
</dbReference>
<accession>A0ABW4WPD7</accession>
<reference evidence="5" key="1">
    <citation type="journal article" date="2019" name="Int. J. Syst. Evol. Microbiol.">
        <title>The Global Catalogue of Microorganisms (GCM) 10K type strain sequencing project: providing services to taxonomists for standard genome sequencing and annotation.</title>
        <authorList>
            <consortium name="The Broad Institute Genomics Platform"/>
            <consortium name="The Broad Institute Genome Sequencing Center for Infectious Disease"/>
            <person name="Wu L."/>
            <person name="Ma J."/>
        </authorList>
    </citation>
    <scope>NUCLEOTIDE SEQUENCE [LARGE SCALE GENOMIC DNA]</scope>
    <source>
        <strain evidence="5">CGMCC 1.16226</strain>
    </source>
</reference>
<evidence type="ECO:0000259" key="3">
    <source>
        <dbReference type="PROSITE" id="PS51755"/>
    </source>
</evidence>
<feature type="domain" description="OmpR/PhoB-type" evidence="3">
    <location>
        <begin position="1"/>
        <end position="97"/>
    </location>
</feature>
<protein>
    <submittedName>
        <fullName evidence="4">Winged helix-turn-helix domain-containing tetratricopeptide repeat protein</fullName>
    </submittedName>
</protein>
<dbReference type="Gene3D" id="1.10.10.10">
    <property type="entry name" value="Winged helix-like DNA-binding domain superfamily/Winged helix DNA-binding domain"/>
    <property type="match status" value="1"/>
</dbReference>
<evidence type="ECO:0000256" key="2">
    <source>
        <dbReference type="PROSITE-ProRule" id="PRU01091"/>
    </source>
</evidence>
<dbReference type="CDD" id="cd00383">
    <property type="entry name" value="trans_reg_C"/>
    <property type="match status" value="1"/>
</dbReference>
<evidence type="ECO:0000256" key="1">
    <source>
        <dbReference type="ARBA" id="ARBA00023125"/>
    </source>
</evidence>
<evidence type="ECO:0000313" key="5">
    <source>
        <dbReference type="Proteomes" id="UP001597349"/>
    </source>
</evidence>
<dbReference type="SMART" id="SM00862">
    <property type="entry name" value="Trans_reg_C"/>
    <property type="match status" value="1"/>
</dbReference>
<name>A0ABW4WPD7_9HYPH</name>
<dbReference type="SUPFAM" id="SSF46894">
    <property type="entry name" value="C-terminal effector domain of the bipartite response regulators"/>
    <property type="match status" value="1"/>
</dbReference>
<dbReference type="Pfam" id="PF00486">
    <property type="entry name" value="Trans_reg_C"/>
    <property type="match status" value="1"/>
</dbReference>
<dbReference type="RefSeq" id="WP_379026367.1">
    <property type="nucleotide sequence ID" value="NZ_JBHUGY010000066.1"/>
</dbReference>
<dbReference type="Proteomes" id="UP001597349">
    <property type="component" value="Unassembled WGS sequence"/>
</dbReference>
<proteinExistence type="predicted"/>
<dbReference type="Gene3D" id="3.40.50.10070">
    <property type="entry name" value="TolB, N-terminal domain"/>
    <property type="match status" value="1"/>
</dbReference>
<keyword evidence="1 2" id="KW-0238">DNA-binding</keyword>
<dbReference type="PROSITE" id="PS51755">
    <property type="entry name" value="OMPR_PHOB"/>
    <property type="match status" value="1"/>
</dbReference>
<evidence type="ECO:0000313" key="4">
    <source>
        <dbReference type="EMBL" id="MFD2057958.1"/>
    </source>
</evidence>
<comment type="caution">
    <text evidence="4">The sequence shown here is derived from an EMBL/GenBank/DDBJ whole genome shotgun (WGS) entry which is preliminary data.</text>
</comment>
<dbReference type="EMBL" id="JBHUGY010000066">
    <property type="protein sequence ID" value="MFD2057958.1"/>
    <property type="molecule type" value="Genomic_DNA"/>
</dbReference>